<gene>
    <name evidence="7" type="ORF">DICVIV_10440</name>
</gene>
<evidence type="ECO:0000256" key="2">
    <source>
        <dbReference type="ARBA" id="ARBA00008856"/>
    </source>
</evidence>
<organism evidence="7 8">
    <name type="scientific">Dictyocaulus viviparus</name>
    <name type="common">Bovine lungworm</name>
    <dbReference type="NCBI Taxonomy" id="29172"/>
    <lineage>
        <taxon>Eukaryota</taxon>
        <taxon>Metazoa</taxon>
        <taxon>Ecdysozoa</taxon>
        <taxon>Nematoda</taxon>
        <taxon>Chromadorea</taxon>
        <taxon>Rhabditida</taxon>
        <taxon>Rhabditina</taxon>
        <taxon>Rhabditomorpha</taxon>
        <taxon>Strongyloidea</taxon>
        <taxon>Metastrongylidae</taxon>
        <taxon>Dictyocaulus</taxon>
    </lineage>
</organism>
<name>A0A0D8XIC4_DICVI</name>
<reference evidence="7 8" key="1">
    <citation type="submission" date="2013-11" db="EMBL/GenBank/DDBJ databases">
        <title>Draft genome of the bovine lungworm Dictyocaulus viviparus.</title>
        <authorList>
            <person name="Mitreva M."/>
        </authorList>
    </citation>
    <scope>NUCLEOTIDE SEQUENCE [LARGE SCALE GENOMIC DNA]</scope>
    <source>
        <strain evidence="7 8">HannoverDv2000</strain>
    </source>
</reference>
<dbReference type="Proteomes" id="UP000053766">
    <property type="component" value="Unassembled WGS sequence"/>
</dbReference>
<dbReference type="InterPro" id="IPR045700">
    <property type="entry name" value="Rab3GAP1"/>
</dbReference>
<evidence type="ECO:0000256" key="3">
    <source>
        <dbReference type="ARBA" id="ARBA00015817"/>
    </source>
</evidence>
<evidence type="ECO:0000256" key="5">
    <source>
        <dbReference type="ARBA" id="ARBA00022490"/>
    </source>
</evidence>
<reference evidence="8" key="2">
    <citation type="journal article" date="2016" name="Sci. Rep.">
        <title>Dictyocaulus viviparus genome, variome and transcriptome elucidate lungworm biology and support future intervention.</title>
        <authorList>
            <person name="McNulty S.N."/>
            <person name="Strube C."/>
            <person name="Rosa B.A."/>
            <person name="Martin J.C."/>
            <person name="Tyagi R."/>
            <person name="Choi Y.J."/>
            <person name="Wang Q."/>
            <person name="Hallsworth Pepin K."/>
            <person name="Zhang X."/>
            <person name="Ozersky P."/>
            <person name="Wilson R.K."/>
            <person name="Sternberg P.W."/>
            <person name="Gasser R.B."/>
            <person name="Mitreva M."/>
        </authorList>
    </citation>
    <scope>NUCLEOTIDE SEQUENCE [LARGE SCALE GENOMIC DNA]</scope>
    <source>
        <strain evidence="8">HannoverDv2000</strain>
    </source>
</reference>
<keyword evidence="5" id="KW-0963">Cytoplasm</keyword>
<dbReference type="STRING" id="29172.A0A0D8XIC4"/>
<dbReference type="GO" id="GO:0005737">
    <property type="term" value="C:cytoplasm"/>
    <property type="evidence" value="ECO:0007669"/>
    <property type="project" value="UniProtKB-SubCell"/>
</dbReference>
<dbReference type="GO" id="GO:0005096">
    <property type="term" value="F:GTPase activator activity"/>
    <property type="evidence" value="ECO:0007669"/>
    <property type="project" value="UniProtKB-KW"/>
</dbReference>
<feature type="domain" description="Rab3GAP catalytic subunit conserved" evidence="6">
    <location>
        <begin position="571"/>
        <end position="641"/>
    </location>
</feature>
<dbReference type="Pfam" id="PF13890">
    <property type="entry name" value="Rab3-GTPase_cat"/>
    <property type="match status" value="1"/>
</dbReference>
<keyword evidence="8" id="KW-1185">Reference proteome</keyword>
<keyword evidence="4" id="KW-0343">GTPase activation</keyword>
<dbReference type="InterPro" id="IPR026147">
    <property type="entry name" value="Rab3GAP1_conserved"/>
</dbReference>
<comment type="similarity">
    <text evidence="2">Belongs to the Rab3-GAP catalytic subunit family.</text>
</comment>
<evidence type="ECO:0000256" key="1">
    <source>
        <dbReference type="ARBA" id="ARBA00004496"/>
    </source>
</evidence>
<dbReference type="PANTHER" id="PTHR21422:SF9">
    <property type="entry name" value="RAB3 GTPASE-ACTIVATING PROTEIN CATALYTIC SUBUNIT"/>
    <property type="match status" value="1"/>
</dbReference>
<evidence type="ECO:0000313" key="7">
    <source>
        <dbReference type="EMBL" id="KJH43529.1"/>
    </source>
</evidence>
<evidence type="ECO:0000256" key="4">
    <source>
        <dbReference type="ARBA" id="ARBA00022468"/>
    </source>
</evidence>
<proteinExistence type="inferred from homology"/>
<comment type="subcellular location">
    <subcellularLocation>
        <location evidence="1">Cytoplasm</location>
    </subcellularLocation>
</comment>
<dbReference type="OrthoDB" id="17346at2759"/>
<dbReference type="AlphaFoldDB" id="A0A0D8XIC4"/>
<sequence length="647" mass="73684">MDKGGEEEVFEIDDFTVITELERFVVAIEALVQDWGLIGERQLWKYPKGTLRTCRWKSKSAVVNFGVSNKLKVAYYQPDIAHDVIEAITISGHSERATYLPSFASDISNSETDFVYHSNITTMARSSFMYGVSEFILFSPSDQVDDTIVTEDQKNLVISAFRIAQHIPMFIQFEHIDRQLFFGTSCNKSVVAHYEKIRGKRETIFKLRVRICEKDSCGICISVKCPISLLDADDIRVSVQFDYSVKFSPYETDEMDQSCETIECYSLPFGSRDEPVSEFILTASWPNMKEEMINENEYHSDLDLLSAFNWAGSLIFRHSEGLLKVFGNLTDGGIQNIRFAGVPNLSITNPGGIAFDESAIQSMIDRCMDEVFDILDNKAETTSIRMRNQHLVGGPGSAIRTSTILPSRNDVNMGAYGAQFDDWNDFGENALLRQNKWTPRGSLTCRFANAFLSASFDSVFGPHAFAQVWLEFVRRLRIYYDTTEDLPGLGEVSQPNLSHCLFHQKMEMLQCCISAKRKRHELYDSTKDFGIDLYRYVLYEFFDAHSGHSDAESTNDVDVIEDLALESTMNEEPSGRLHPFGEMRLLKHDDTLLYVPITQDRSPMTEDMVEDYARYLSSLDDGEARVQAQLDVLRSDMQAFKFKVDII</sequence>
<evidence type="ECO:0000259" key="6">
    <source>
        <dbReference type="Pfam" id="PF13890"/>
    </source>
</evidence>
<accession>A0A0D8XIC4</accession>
<protein>
    <recommendedName>
        <fullName evidence="3">Rab3 GTPase-activating protein catalytic subunit</fullName>
    </recommendedName>
</protein>
<dbReference type="EMBL" id="KN716550">
    <property type="protein sequence ID" value="KJH43529.1"/>
    <property type="molecule type" value="Genomic_DNA"/>
</dbReference>
<evidence type="ECO:0000313" key="8">
    <source>
        <dbReference type="Proteomes" id="UP000053766"/>
    </source>
</evidence>
<dbReference type="PANTHER" id="PTHR21422">
    <property type="entry name" value="RAB3 GTPASE-ACTIVATING PROTEIN CATALYTIC SUBUNIT"/>
    <property type="match status" value="1"/>
</dbReference>